<name>A0A1X7UWV3_AMPQE</name>
<dbReference type="Gene3D" id="3.30.40.10">
    <property type="entry name" value="Zinc/RING finger domain, C3HC4 (zinc finger)"/>
    <property type="match status" value="1"/>
</dbReference>
<dbReference type="OrthoDB" id="6105938at2759"/>
<reference evidence="8" key="1">
    <citation type="journal article" date="2010" name="Nature">
        <title>The Amphimedon queenslandica genome and the evolution of animal complexity.</title>
        <authorList>
            <person name="Srivastava M."/>
            <person name="Simakov O."/>
            <person name="Chapman J."/>
            <person name="Fahey B."/>
            <person name="Gauthier M.E."/>
            <person name="Mitros T."/>
            <person name="Richards G.S."/>
            <person name="Conaco C."/>
            <person name="Dacre M."/>
            <person name="Hellsten U."/>
            <person name="Larroux C."/>
            <person name="Putnam N.H."/>
            <person name="Stanke M."/>
            <person name="Adamska M."/>
            <person name="Darling A."/>
            <person name="Degnan S.M."/>
            <person name="Oakley T.H."/>
            <person name="Plachetzki D.C."/>
            <person name="Zhai Y."/>
            <person name="Adamski M."/>
            <person name="Calcino A."/>
            <person name="Cummins S.F."/>
            <person name="Goodstein D.M."/>
            <person name="Harris C."/>
            <person name="Jackson D.J."/>
            <person name="Leys S.P."/>
            <person name="Shu S."/>
            <person name="Woodcroft B.J."/>
            <person name="Vervoort M."/>
            <person name="Kosik K.S."/>
            <person name="Manning G."/>
            <person name="Degnan B.M."/>
            <person name="Rokhsar D.S."/>
        </authorList>
    </citation>
    <scope>NUCLEOTIDE SEQUENCE [LARGE SCALE GENOMIC DNA]</scope>
</reference>
<dbReference type="InterPro" id="IPR042755">
    <property type="entry name" value="COP1"/>
</dbReference>
<protein>
    <recommendedName>
        <fullName evidence="6">RING-type domain-containing protein</fullName>
    </recommendedName>
</protein>
<evidence type="ECO:0000256" key="4">
    <source>
        <dbReference type="PROSITE-ProRule" id="PRU00175"/>
    </source>
</evidence>
<keyword evidence="8" id="KW-1185">Reference proteome</keyword>
<evidence type="ECO:0000256" key="2">
    <source>
        <dbReference type="ARBA" id="ARBA00022771"/>
    </source>
</evidence>
<dbReference type="EnsemblMetazoa" id="Aqu2.1.31857_001">
    <property type="protein sequence ID" value="Aqu2.1.31857_001"/>
    <property type="gene ID" value="Aqu2.1.31857"/>
</dbReference>
<feature type="domain" description="RING-type" evidence="6">
    <location>
        <begin position="37"/>
        <end position="75"/>
    </location>
</feature>
<dbReference type="InterPro" id="IPR017907">
    <property type="entry name" value="Znf_RING_CS"/>
</dbReference>
<dbReference type="PROSITE" id="PS00518">
    <property type="entry name" value="ZF_RING_1"/>
    <property type="match status" value="1"/>
</dbReference>
<feature type="coiled-coil region" evidence="5">
    <location>
        <begin position="193"/>
        <end position="220"/>
    </location>
</feature>
<keyword evidence="5" id="KW-0175">Coiled coil</keyword>
<dbReference type="eggNOG" id="ENOG502S4PN">
    <property type="taxonomic scope" value="Eukaryota"/>
</dbReference>
<dbReference type="InterPro" id="IPR001841">
    <property type="entry name" value="Znf_RING"/>
</dbReference>
<dbReference type="PANTHER" id="PTHR44080:SF1">
    <property type="entry name" value="E3 UBIQUITIN-PROTEIN LIGASE COP1"/>
    <property type="match status" value="1"/>
</dbReference>
<dbReference type="AlphaFoldDB" id="A0A1X7UWV3"/>
<keyword evidence="2 4" id="KW-0863">Zinc-finger</keyword>
<dbReference type="GO" id="GO:0008270">
    <property type="term" value="F:zinc ion binding"/>
    <property type="evidence" value="ECO:0007669"/>
    <property type="project" value="UniProtKB-KW"/>
</dbReference>
<evidence type="ECO:0000313" key="8">
    <source>
        <dbReference type="Proteomes" id="UP000007879"/>
    </source>
</evidence>
<dbReference type="KEGG" id="aqu:109581944"/>
<accession>A0A1X7UWV3</accession>
<dbReference type="PROSITE" id="PS50089">
    <property type="entry name" value="ZF_RING_2"/>
    <property type="match status" value="1"/>
</dbReference>
<dbReference type="InterPro" id="IPR013083">
    <property type="entry name" value="Znf_RING/FYVE/PHD"/>
</dbReference>
<proteinExistence type="predicted"/>
<organism evidence="7">
    <name type="scientific">Amphimedon queenslandica</name>
    <name type="common">Sponge</name>
    <dbReference type="NCBI Taxonomy" id="400682"/>
    <lineage>
        <taxon>Eukaryota</taxon>
        <taxon>Metazoa</taxon>
        <taxon>Porifera</taxon>
        <taxon>Demospongiae</taxon>
        <taxon>Heteroscleromorpha</taxon>
        <taxon>Haplosclerida</taxon>
        <taxon>Niphatidae</taxon>
        <taxon>Amphimedon</taxon>
    </lineage>
</organism>
<evidence type="ECO:0000256" key="1">
    <source>
        <dbReference type="ARBA" id="ARBA00022723"/>
    </source>
</evidence>
<dbReference type="STRING" id="400682.A0A1X7UWV3"/>
<keyword evidence="3" id="KW-0862">Zinc</keyword>
<dbReference type="Pfam" id="PF13639">
    <property type="entry name" value="zf-RING_2"/>
    <property type="match status" value="1"/>
</dbReference>
<gene>
    <name evidence="7" type="primary">109581944</name>
</gene>
<evidence type="ECO:0000256" key="5">
    <source>
        <dbReference type="SAM" id="Coils"/>
    </source>
</evidence>
<dbReference type="SMART" id="SM00184">
    <property type="entry name" value="RING"/>
    <property type="match status" value="1"/>
</dbReference>
<dbReference type="SUPFAM" id="SSF57850">
    <property type="entry name" value="RING/U-box"/>
    <property type="match status" value="1"/>
</dbReference>
<evidence type="ECO:0000256" key="3">
    <source>
        <dbReference type="ARBA" id="ARBA00022833"/>
    </source>
</evidence>
<reference evidence="7" key="2">
    <citation type="submission" date="2017-05" db="UniProtKB">
        <authorList>
            <consortium name="EnsemblMetazoa"/>
        </authorList>
    </citation>
    <scope>IDENTIFICATION</scope>
</reference>
<dbReference type="CDD" id="cd19669">
    <property type="entry name" value="UBR-box"/>
    <property type="match status" value="1"/>
</dbReference>
<dbReference type="InParanoid" id="A0A1X7UWV3"/>
<dbReference type="Proteomes" id="UP000007879">
    <property type="component" value="Unassembled WGS sequence"/>
</dbReference>
<dbReference type="GO" id="GO:0043161">
    <property type="term" value="P:proteasome-mediated ubiquitin-dependent protein catabolic process"/>
    <property type="evidence" value="ECO:0007669"/>
    <property type="project" value="TreeGrafter"/>
</dbReference>
<dbReference type="GO" id="GO:0061630">
    <property type="term" value="F:ubiquitin protein ligase activity"/>
    <property type="evidence" value="ECO:0007669"/>
    <property type="project" value="InterPro"/>
</dbReference>
<keyword evidence="1" id="KW-0479">Metal-binding</keyword>
<evidence type="ECO:0000259" key="6">
    <source>
        <dbReference type="PROSITE" id="PS50089"/>
    </source>
</evidence>
<sequence length="461" mass="51705">MSEPSYQREYSVSGGSDSDEAANIKISVKSISEYFHCPICRCSIQGATLTSCGHRFCGSCISEWVGRKHQCPICRDKMSVDDIIPDKHFDELIGKIVTERVKEEKLYYQKVADAASESVLTGAKSLSGSLVMSPLTGILEKHLKQTMKQHEVYHQQILGEYQRSRAKAGREKQMKIEQVIRQYPHDPDHPERVQQLQRVEKEWEEKNQSLTNELARIELLLTSAYDRYLEKNLPAPDTLPITVCLSVPEKNFTADDVILKPNETMDTILKKVEEMMKEKKMEVTKFPPCEELQISLLSPFATENDDDDNQDEDDDAVGGEASLCAGGGLKKHKVGGACKGGGEGEEEQGLTSLVHTTLHGDCMPVLQYGIKPGSEIRIMGKIVLRGEEPKLCFASTFVKGEVKTIDYYACKTCQLASWICQNCADVCHEGHDLIPYKMNHVSTWPCCYCQRKKLCLISPGK</sequence>
<evidence type="ECO:0000313" key="7">
    <source>
        <dbReference type="EnsemblMetazoa" id="Aqu2.1.31857_001"/>
    </source>
</evidence>
<dbReference type="EnsemblMetazoa" id="XM_019996455.1">
    <property type="protein sequence ID" value="XP_019852014.1"/>
    <property type="gene ID" value="LOC109581944"/>
</dbReference>
<dbReference type="PANTHER" id="PTHR44080">
    <property type="entry name" value="E3 UBIQUITIN-PROTEIN LIGASE COP1"/>
    <property type="match status" value="1"/>
</dbReference>